<dbReference type="Proteomes" id="UP001497472">
    <property type="component" value="Unassembled WGS sequence"/>
</dbReference>
<keyword evidence="2" id="KW-1185">Reference proteome</keyword>
<organism evidence="1 2">
    <name type="scientific">Leptosia nina</name>
    <dbReference type="NCBI Taxonomy" id="320188"/>
    <lineage>
        <taxon>Eukaryota</taxon>
        <taxon>Metazoa</taxon>
        <taxon>Ecdysozoa</taxon>
        <taxon>Arthropoda</taxon>
        <taxon>Hexapoda</taxon>
        <taxon>Insecta</taxon>
        <taxon>Pterygota</taxon>
        <taxon>Neoptera</taxon>
        <taxon>Endopterygota</taxon>
        <taxon>Lepidoptera</taxon>
        <taxon>Glossata</taxon>
        <taxon>Ditrysia</taxon>
        <taxon>Papilionoidea</taxon>
        <taxon>Pieridae</taxon>
        <taxon>Pierinae</taxon>
        <taxon>Leptosia</taxon>
    </lineage>
</organism>
<gene>
    <name evidence="1" type="ORF">LNINA_LOCUS10154</name>
</gene>
<sequence>MVKTQPNSFPNEFSTLISDYCAFTRVGIRKGRATPLATGRCARERDRYRCARAARFWFRRIFAAKLTVTFDELTRIS</sequence>
<protein>
    <submittedName>
        <fullName evidence="1">Uncharacterized protein</fullName>
    </submittedName>
</protein>
<evidence type="ECO:0000313" key="2">
    <source>
        <dbReference type="Proteomes" id="UP001497472"/>
    </source>
</evidence>
<reference evidence="1 2" key="1">
    <citation type="submission" date="2023-11" db="EMBL/GenBank/DDBJ databases">
        <authorList>
            <person name="Okamura Y."/>
        </authorList>
    </citation>
    <scope>NUCLEOTIDE SEQUENCE [LARGE SCALE GENOMIC DNA]</scope>
</reference>
<dbReference type="EMBL" id="CAVLEF010000103">
    <property type="protein sequence ID" value="CAK1550968.1"/>
    <property type="molecule type" value="Genomic_DNA"/>
</dbReference>
<proteinExistence type="predicted"/>
<name>A0AAV1JRE3_9NEOP</name>
<accession>A0AAV1JRE3</accession>
<dbReference type="AlphaFoldDB" id="A0AAV1JRE3"/>
<evidence type="ECO:0000313" key="1">
    <source>
        <dbReference type="EMBL" id="CAK1550968.1"/>
    </source>
</evidence>
<comment type="caution">
    <text evidence="1">The sequence shown here is derived from an EMBL/GenBank/DDBJ whole genome shotgun (WGS) entry which is preliminary data.</text>
</comment>